<feature type="binding site" evidence="2">
    <location>
        <position position="229"/>
    </location>
    <ligand>
        <name>ATP</name>
        <dbReference type="ChEBI" id="CHEBI:30616"/>
    </ligand>
</feature>
<dbReference type="InterPro" id="IPR016188">
    <property type="entry name" value="PurM-like_N"/>
</dbReference>
<feature type="binding site" evidence="2">
    <location>
        <position position="57"/>
    </location>
    <ligand>
        <name>Mg(2+)</name>
        <dbReference type="ChEBI" id="CHEBI:18420"/>
        <label>1</label>
    </ligand>
</feature>
<feature type="binding site" evidence="2">
    <location>
        <position position="134"/>
    </location>
    <ligand>
        <name>Mg(2+)</name>
        <dbReference type="ChEBI" id="CHEBI:18420"/>
        <label>1</label>
    </ligand>
</feature>
<dbReference type="EMBL" id="CP012508">
    <property type="protein sequence ID" value="ALB23392.1"/>
    <property type="molecule type" value="Genomic_DNA"/>
</dbReference>
<dbReference type="Proteomes" id="UP000029558">
    <property type="component" value="Chromosome"/>
</dbReference>
<feature type="binding site" evidence="2">
    <location>
        <position position="42"/>
    </location>
    <ligand>
        <name>Mg(2+)</name>
        <dbReference type="ChEBI" id="CHEBI:18420"/>
        <label>3</label>
    </ligand>
</feature>
<feature type="binding site" evidence="2">
    <location>
        <begin position="133"/>
        <end position="134"/>
    </location>
    <ligand>
        <name>ATP</name>
        <dbReference type="ChEBI" id="CHEBI:30616"/>
    </ligand>
</feature>
<dbReference type="PANTHER" id="PTHR30270">
    <property type="entry name" value="THIAMINE-MONOPHOSPHATE KINASE"/>
    <property type="match status" value="1"/>
</dbReference>
<sequence>MSKNKQHLSSPLSEFDLIERFFKHSSSLQEGNNGIILGIGDDCALLELGSSEVIATSIDSLVSGVHFFADEKPFNIGYKAVMVNASDLAAMGAKPRWLTLALTLPEMDENWLRLFSQGLFQALAETGMSLVGGDTTRGPLNLSLQVQGTVDRDKALRRSRMQEGDVIYVSGPLGGAALGLAHRLGKIQFNHDQKEKTLELIEQALCLPQARWQLGLILKDYANSCIDISDGLAADLTHMLRQSACGAKINLEDIPFHSAFNGLDVSLYEKWQYALAGGEDYELCFSMNKNNEEKLLEKLKSKNINIFRIGEVISGADKNLNFYLGRDEIKLNLSGYRHF</sequence>
<dbReference type="Pfam" id="PF02769">
    <property type="entry name" value="AIRS_C"/>
    <property type="match status" value="1"/>
</dbReference>
<comment type="miscellaneous">
    <text evidence="2">Reaction mechanism of ThiL seems to utilize a direct, inline transfer of the gamma-phosphate of ATP to TMP rather than a phosphorylated enzyme intermediate.</text>
</comment>
<dbReference type="GO" id="GO:0005524">
    <property type="term" value="F:ATP binding"/>
    <property type="evidence" value="ECO:0007669"/>
    <property type="project" value="UniProtKB-UniRule"/>
</dbReference>
<dbReference type="Gene3D" id="3.90.650.10">
    <property type="entry name" value="PurM-like C-terminal domain"/>
    <property type="match status" value="1"/>
</dbReference>
<organism evidence="3 4">
    <name type="scientific">Piscirickettsia salmonis</name>
    <dbReference type="NCBI Taxonomy" id="1238"/>
    <lineage>
        <taxon>Bacteria</taxon>
        <taxon>Pseudomonadati</taxon>
        <taxon>Pseudomonadota</taxon>
        <taxon>Gammaproteobacteria</taxon>
        <taxon>Thiotrichales</taxon>
        <taxon>Piscirickettsiaceae</taxon>
        <taxon>Piscirickettsia</taxon>
    </lineage>
</organism>
<dbReference type="RefSeq" id="WP_047927196.1">
    <property type="nucleotide sequence ID" value="NZ_CP012508.1"/>
</dbReference>
<feature type="binding site" evidence="2">
    <location>
        <position position="230"/>
    </location>
    <ligand>
        <name>Mg(2+)</name>
        <dbReference type="ChEBI" id="CHEBI:18420"/>
        <label>5</label>
    </ligand>
</feature>
<dbReference type="EC" id="2.7.4.16" evidence="2"/>
<reference evidence="3 4" key="1">
    <citation type="journal article" date="2014" name="Genome Announc.">
        <title>Comparative Genome Analysis of Two Isolates of the Fish Pathogen Piscirickettsia salmonis from Different Hosts Reveals Major Differences in Virulence-Associated Secretion Systems.</title>
        <authorList>
            <person name="Bohle H."/>
            <person name="Henriquez P."/>
            <person name="Grothusen H."/>
            <person name="Navas E."/>
            <person name="Sandoval A."/>
            <person name="Bustamante F."/>
            <person name="Bustos P."/>
            <person name="Mancilla M."/>
        </authorList>
    </citation>
    <scope>NUCLEOTIDE SEQUENCE [LARGE SCALE GENOMIC DNA]</scope>
    <source>
        <strain evidence="4">B1-32597</strain>
    </source>
</reference>
<evidence type="ECO:0000313" key="3">
    <source>
        <dbReference type="EMBL" id="ALB23392.1"/>
    </source>
</evidence>
<dbReference type="SUPFAM" id="SSF56042">
    <property type="entry name" value="PurM C-terminal domain-like"/>
    <property type="match status" value="1"/>
</dbReference>
<comment type="function">
    <text evidence="2">Catalyzes the ATP-dependent phosphorylation of thiamine-monophosphate (TMP) to form thiamine-pyrophosphate (TPP), the active form of vitamin B1.</text>
</comment>
<comment type="caution">
    <text evidence="2">Lacks conserved residue(s) required for the propagation of feature annotation.</text>
</comment>
<dbReference type="NCBIfam" id="TIGR01379">
    <property type="entry name" value="thiL"/>
    <property type="match status" value="1"/>
</dbReference>
<feature type="binding site" evidence="2">
    <location>
        <position position="56"/>
    </location>
    <ligand>
        <name>Mg(2+)</name>
        <dbReference type="ChEBI" id="CHEBI:18420"/>
        <label>4</label>
    </ligand>
</feature>
<feature type="binding site" evidence="2">
    <location>
        <position position="227"/>
    </location>
    <ligand>
        <name>Mg(2+)</name>
        <dbReference type="ChEBI" id="CHEBI:18420"/>
        <label>3</label>
    </ligand>
</feature>
<dbReference type="GO" id="GO:0009030">
    <property type="term" value="F:thiamine-phosphate kinase activity"/>
    <property type="evidence" value="ECO:0007669"/>
    <property type="project" value="UniProtKB-UniRule"/>
</dbReference>
<dbReference type="InterPro" id="IPR010918">
    <property type="entry name" value="PurM-like_C_dom"/>
</dbReference>
<dbReference type="GO" id="GO:0009229">
    <property type="term" value="P:thiamine diphosphate biosynthetic process"/>
    <property type="evidence" value="ECO:0007669"/>
    <property type="project" value="UniProtKB-UniRule"/>
</dbReference>
<dbReference type="InterPro" id="IPR036921">
    <property type="entry name" value="PurM-like_N_sf"/>
</dbReference>
<feature type="binding site" evidence="2">
    <location>
        <position position="66"/>
    </location>
    <ligand>
        <name>substrate</name>
    </ligand>
</feature>
<comment type="catalytic activity">
    <reaction evidence="2">
        <text>thiamine phosphate + ATP = thiamine diphosphate + ADP</text>
        <dbReference type="Rhea" id="RHEA:15913"/>
        <dbReference type="ChEBI" id="CHEBI:30616"/>
        <dbReference type="ChEBI" id="CHEBI:37575"/>
        <dbReference type="ChEBI" id="CHEBI:58937"/>
        <dbReference type="ChEBI" id="CHEBI:456216"/>
        <dbReference type="EC" id="2.7.4.16"/>
    </reaction>
</comment>
<feature type="binding site" evidence="2">
    <location>
        <position position="59"/>
    </location>
    <ligand>
        <name>Mg(2+)</name>
        <dbReference type="ChEBI" id="CHEBI:18420"/>
        <label>1</label>
    </ligand>
</feature>
<dbReference type="OrthoDB" id="9802811at2"/>
<protein>
    <recommendedName>
        <fullName evidence="2">Thiamine-monophosphate kinase</fullName>
        <shortName evidence="2">TMP kinase</shortName>
        <shortName evidence="2">Thiamine-phosphate kinase</shortName>
        <ecNumber evidence="2">2.7.4.16</ecNumber>
    </recommendedName>
</protein>
<evidence type="ECO:0000256" key="2">
    <source>
        <dbReference type="HAMAP-Rule" id="MF_02128"/>
    </source>
</evidence>
<dbReference type="GO" id="GO:0000287">
    <property type="term" value="F:magnesium ion binding"/>
    <property type="evidence" value="ECO:0007669"/>
    <property type="project" value="UniProtKB-UniRule"/>
</dbReference>
<feature type="binding site" evidence="2">
    <location>
        <position position="87"/>
    </location>
    <ligand>
        <name>Mg(2+)</name>
        <dbReference type="ChEBI" id="CHEBI:18420"/>
        <label>2</label>
    </ligand>
</feature>
<evidence type="ECO:0000256" key="1">
    <source>
        <dbReference type="ARBA" id="ARBA00022977"/>
    </source>
</evidence>
<dbReference type="AlphaFoldDB" id="A0A1L6TDA8"/>
<gene>
    <name evidence="2" type="primary">thiL</name>
    <name evidence="3" type="ORF">KU39_2212</name>
</gene>
<name>A0A1L6TDA8_PISSA</name>
<proteinExistence type="inferred from homology"/>
<feature type="binding site" evidence="2">
    <location>
        <position position="87"/>
    </location>
    <ligand>
        <name>Mg(2+)</name>
        <dbReference type="ChEBI" id="CHEBI:18420"/>
        <label>3</label>
    </ligand>
</feature>
<keyword evidence="2" id="KW-0547">Nucleotide-binding</keyword>
<feature type="binding site" evidence="2">
    <location>
        <position position="42"/>
    </location>
    <ligand>
        <name>Mg(2+)</name>
        <dbReference type="ChEBI" id="CHEBI:18420"/>
        <label>4</label>
    </ligand>
</feature>
<feature type="binding site" evidence="2">
    <location>
        <position position="158"/>
    </location>
    <ligand>
        <name>ATP</name>
        <dbReference type="ChEBI" id="CHEBI:30616"/>
    </ligand>
</feature>
<dbReference type="PANTHER" id="PTHR30270:SF0">
    <property type="entry name" value="THIAMINE-MONOPHOSPHATE KINASE"/>
    <property type="match status" value="1"/>
</dbReference>
<keyword evidence="2" id="KW-0479">Metal-binding</keyword>
<accession>A0A1L6TDA8</accession>
<keyword evidence="2 3" id="KW-0418">Kinase</keyword>
<keyword evidence="1 2" id="KW-0784">Thiamine biosynthesis</keyword>
<dbReference type="PIRSF" id="PIRSF005303">
    <property type="entry name" value="Thiam_monoph_kin"/>
    <property type="match status" value="1"/>
</dbReference>
<dbReference type="InterPro" id="IPR036676">
    <property type="entry name" value="PurM-like_C_sf"/>
</dbReference>
<dbReference type="GO" id="GO:0009228">
    <property type="term" value="P:thiamine biosynthetic process"/>
    <property type="evidence" value="ECO:0007669"/>
    <property type="project" value="UniProtKB-KW"/>
</dbReference>
<dbReference type="CDD" id="cd02194">
    <property type="entry name" value="ThiL"/>
    <property type="match status" value="1"/>
</dbReference>
<dbReference type="Pfam" id="PF00586">
    <property type="entry name" value="AIRS"/>
    <property type="match status" value="1"/>
</dbReference>
<evidence type="ECO:0000313" key="4">
    <source>
        <dbReference type="Proteomes" id="UP000029558"/>
    </source>
</evidence>
<dbReference type="HAMAP" id="MF_02128">
    <property type="entry name" value="TMP_kinase"/>
    <property type="match status" value="1"/>
</dbReference>
<keyword evidence="2" id="KW-0067">ATP-binding</keyword>
<dbReference type="SUPFAM" id="SSF55326">
    <property type="entry name" value="PurM N-terminal domain-like"/>
    <property type="match status" value="1"/>
</dbReference>
<keyword evidence="2 3" id="KW-0808">Transferase</keyword>
<dbReference type="InterPro" id="IPR006283">
    <property type="entry name" value="ThiL-like"/>
</dbReference>
<dbReference type="Gene3D" id="3.30.1330.10">
    <property type="entry name" value="PurM-like, N-terminal domain"/>
    <property type="match status" value="1"/>
</dbReference>
<keyword evidence="2" id="KW-0460">Magnesium</keyword>
<feature type="binding site" evidence="2">
    <location>
        <position position="87"/>
    </location>
    <ligand>
        <name>Mg(2+)</name>
        <dbReference type="ChEBI" id="CHEBI:18420"/>
        <label>4</label>
    </ligand>
</feature>
<comment type="similarity">
    <text evidence="2">Belongs to the thiamine-monophosphate kinase family.</text>
</comment>
<comment type="pathway">
    <text evidence="2">Cofactor biosynthesis; thiamine diphosphate biosynthesis; thiamine diphosphate from thiamine phosphate: step 1/1.</text>
</comment>
<feature type="binding site" evidence="2">
    <location>
        <position position="279"/>
    </location>
    <ligand>
        <name>substrate</name>
    </ligand>
</feature>
<feature type="binding site" evidence="2">
    <location>
        <position position="336"/>
    </location>
    <ligand>
        <name>substrate</name>
    </ligand>
</feature>
<feature type="binding site" evidence="2">
    <location>
        <position position="59"/>
    </location>
    <ligand>
        <name>Mg(2+)</name>
        <dbReference type="ChEBI" id="CHEBI:18420"/>
        <label>2</label>
    </ligand>
</feature>